<dbReference type="InterPro" id="IPR023198">
    <property type="entry name" value="PGP-like_dom2"/>
</dbReference>
<evidence type="ECO:0000313" key="2">
    <source>
        <dbReference type="Proteomes" id="UP000232323"/>
    </source>
</evidence>
<dbReference type="STRING" id="1157962.A0A250X957"/>
<accession>A0A250X957</accession>
<reference evidence="1 2" key="1">
    <citation type="submission" date="2017-08" db="EMBL/GenBank/DDBJ databases">
        <title>Acidophilic green algal genome provides insights into adaptation to an acidic environment.</title>
        <authorList>
            <person name="Hirooka S."/>
            <person name="Hirose Y."/>
            <person name="Kanesaki Y."/>
            <person name="Higuchi S."/>
            <person name="Fujiwara T."/>
            <person name="Onuma R."/>
            <person name="Era A."/>
            <person name="Ohbayashi R."/>
            <person name="Uzuka A."/>
            <person name="Nozaki H."/>
            <person name="Yoshikawa H."/>
            <person name="Miyagishima S.Y."/>
        </authorList>
    </citation>
    <scope>NUCLEOTIDE SEQUENCE [LARGE SCALE GENOMIC DNA]</scope>
    <source>
        <strain evidence="1 2">NIES-2499</strain>
    </source>
</reference>
<dbReference type="Proteomes" id="UP000232323">
    <property type="component" value="Unassembled WGS sequence"/>
</dbReference>
<keyword evidence="2" id="KW-1185">Reference proteome</keyword>
<dbReference type="SUPFAM" id="SSF56784">
    <property type="entry name" value="HAD-like"/>
    <property type="match status" value="1"/>
</dbReference>
<sequence>MLCALSKTPCFVWHNQASSISRLGLRHGLWKKSVLSPSVAANLRGIIFDYDDIIAETADLNLQSYNAAFKRLQLKHADGEITWNRDVQILMERYGNSSLKTKLANYFEEEGWPMSSLHNGSIPCGPEQKKALLDELQHCWEEHYQRSVSEGYLDARPGVLRLMDEAREAGLKLAVCSNSPKSSVEEALLKLLGPGRFNELACFLSADSDALHFQPVQGAYLKLYPEISKRLDLDPSECLVIEDRSCGLQEAREAGMRCIVIYTEATKDQSFPGAERILNSLGSYPALVTIKELQECRIVQDDRIEMSMTDGAVFWHIPGQ</sequence>
<comment type="caution">
    <text evidence="1">The sequence shown here is derived from an EMBL/GenBank/DDBJ whole genome shotgun (WGS) entry which is preliminary data.</text>
</comment>
<organism evidence="1 2">
    <name type="scientific">Chlamydomonas eustigma</name>
    <dbReference type="NCBI Taxonomy" id="1157962"/>
    <lineage>
        <taxon>Eukaryota</taxon>
        <taxon>Viridiplantae</taxon>
        <taxon>Chlorophyta</taxon>
        <taxon>core chlorophytes</taxon>
        <taxon>Chlorophyceae</taxon>
        <taxon>CS clade</taxon>
        <taxon>Chlamydomonadales</taxon>
        <taxon>Chlamydomonadaceae</taxon>
        <taxon>Chlamydomonas</taxon>
    </lineage>
</organism>
<dbReference type="OrthoDB" id="40579at2759"/>
<dbReference type="PANTHER" id="PTHR42896:SF4">
    <property type="entry name" value="OS08G0485900 PROTEIN"/>
    <property type="match status" value="1"/>
</dbReference>
<dbReference type="Gene3D" id="3.40.50.1000">
    <property type="entry name" value="HAD superfamily/HAD-like"/>
    <property type="match status" value="1"/>
</dbReference>
<gene>
    <name evidence="1" type="ORF">CEUSTIGMA_g7056.t1</name>
</gene>
<name>A0A250X957_9CHLO</name>
<evidence type="ECO:0000313" key="1">
    <source>
        <dbReference type="EMBL" id="GAX79615.1"/>
    </source>
</evidence>
<protein>
    <submittedName>
        <fullName evidence="1">Uncharacterized protein</fullName>
    </submittedName>
</protein>
<proteinExistence type="predicted"/>
<dbReference type="AlphaFoldDB" id="A0A250X957"/>
<dbReference type="GO" id="GO:0016787">
    <property type="term" value="F:hydrolase activity"/>
    <property type="evidence" value="ECO:0007669"/>
    <property type="project" value="InterPro"/>
</dbReference>
<dbReference type="EMBL" id="BEGY01000044">
    <property type="protein sequence ID" value="GAX79615.1"/>
    <property type="molecule type" value="Genomic_DNA"/>
</dbReference>
<dbReference type="InterPro" id="IPR036412">
    <property type="entry name" value="HAD-like_sf"/>
</dbReference>
<dbReference type="Gene3D" id="1.10.150.240">
    <property type="entry name" value="Putative phosphatase, domain 2"/>
    <property type="match status" value="1"/>
</dbReference>
<dbReference type="Pfam" id="PF00702">
    <property type="entry name" value="Hydrolase"/>
    <property type="match status" value="1"/>
</dbReference>
<dbReference type="PANTHER" id="PTHR42896">
    <property type="entry name" value="XYLULOSE-1,5-BISPHOSPHATE (XUBP) PHOSPHATASE"/>
    <property type="match status" value="1"/>
</dbReference>
<dbReference type="InterPro" id="IPR044999">
    <property type="entry name" value="CbbY-like"/>
</dbReference>
<dbReference type="InterPro" id="IPR023214">
    <property type="entry name" value="HAD_sf"/>
</dbReference>